<dbReference type="GO" id="GO:0018169">
    <property type="term" value="F:ribosomal S6-glutamic acid ligase activity"/>
    <property type="evidence" value="ECO:0007669"/>
    <property type="project" value="TreeGrafter"/>
</dbReference>
<dbReference type="AlphaFoldDB" id="A0A376CJG4"/>
<gene>
    <name evidence="2" type="primary">lysX_1</name>
    <name evidence="2" type="ORF">NCTC11862_00395</name>
</gene>
<dbReference type="EC" id="6.3.2.-" evidence="2"/>
<dbReference type="EMBL" id="UFXQ01000001">
    <property type="protein sequence ID" value="STC68636.1"/>
    <property type="molecule type" value="Genomic_DNA"/>
</dbReference>
<protein>
    <submittedName>
        <fullName evidence="2">Alpha-aminoadipate--lysW ligase lysX</fullName>
        <ecNumber evidence="2">6.3.2.-</ecNumber>
    </submittedName>
</protein>
<dbReference type="PANTHER" id="PTHR21621">
    <property type="entry name" value="RIBOSOMAL PROTEIN S6 MODIFICATION PROTEIN"/>
    <property type="match status" value="1"/>
</dbReference>
<dbReference type="OrthoDB" id="4426445at2"/>
<keyword evidence="3" id="KW-1185">Reference proteome</keyword>
<proteinExistence type="predicted"/>
<evidence type="ECO:0000313" key="2">
    <source>
        <dbReference type="EMBL" id="STC68636.1"/>
    </source>
</evidence>
<dbReference type="Gene3D" id="3.40.50.20">
    <property type="match status" value="1"/>
</dbReference>
<dbReference type="STRING" id="35756.GCA_001044155_01877"/>
<sequence>MRSMWLVYDGPRAARNQWMIKQYLTTATRYGLQATLVLADEPLAGRLPSSLPDLALFRCVAPQLRARLEDCGVAVHNGTELARVANDKWATYQYFHARGVPVMRTQLAPGHTMAPPFVVKPRGGHGGEGVERVTRATNVDDDSLIVQELADSPGVDLRVYLLGGQVQAAMLRTSTTSFKSNYSLGGSARTYSLHDDELARLGELIKVAPILTQGLCGVDFIRHQDGWVLNEVEDVVGMRMVYSLTQLDLVDKHLRYLAEGGPFH</sequence>
<evidence type="ECO:0000259" key="1">
    <source>
        <dbReference type="Pfam" id="PF08443"/>
    </source>
</evidence>
<dbReference type="InterPro" id="IPR013651">
    <property type="entry name" value="ATP-grasp_RimK-type"/>
</dbReference>
<evidence type="ECO:0000313" key="3">
    <source>
        <dbReference type="Proteomes" id="UP000254467"/>
    </source>
</evidence>
<dbReference type="GO" id="GO:0009432">
    <property type="term" value="P:SOS response"/>
    <property type="evidence" value="ECO:0007669"/>
    <property type="project" value="TreeGrafter"/>
</dbReference>
<name>A0A376CJG4_9CORY</name>
<feature type="domain" description="ATP-grasp fold RimK-type" evidence="1">
    <location>
        <begin position="116"/>
        <end position="256"/>
    </location>
</feature>
<organism evidence="2 3">
    <name type="scientific">Corynebacterium pilosum</name>
    <dbReference type="NCBI Taxonomy" id="35756"/>
    <lineage>
        <taxon>Bacteria</taxon>
        <taxon>Bacillati</taxon>
        <taxon>Actinomycetota</taxon>
        <taxon>Actinomycetes</taxon>
        <taxon>Mycobacteriales</taxon>
        <taxon>Corynebacteriaceae</taxon>
        <taxon>Corynebacterium</taxon>
    </lineage>
</organism>
<reference evidence="2 3" key="1">
    <citation type="submission" date="2018-06" db="EMBL/GenBank/DDBJ databases">
        <authorList>
            <consortium name="Pathogen Informatics"/>
            <person name="Doyle S."/>
        </authorList>
    </citation>
    <scope>NUCLEOTIDE SEQUENCE [LARGE SCALE GENOMIC DNA]</scope>
    <source>
        <strain evidence="2 3">NCTC11862</strain>
    </source>
</reference>
<dbReference type="PANTHER" id="PTHR21621:SF0">
    <property type="entry name" value="BETA-CITRYLGLUTAMATE SYNTHASE B-RELATED"/>
    <property type="match status" value="1"/>
</dbReference>
<dbReference type="SUPFAM" id="SSF56059">
    <property type="entry name" value="Glutathione synthetase ATP-binding domain-like"/>
    <property type="match status" value="1"/>
</dbReference>
<dbReference type="GO" id="GO:0005737">
    <property type="term" value="C:cytoplasm"/>
    <property type="evidence" value="ECO:0007669"/>
    <property type="project" value="TreeGrafter"/>
</dbReference>
<dbReference type="Pfam" id="PF08443">
    <property type="entry name" value="RimK"/>
    <property type="match status" value="1"/>
</dbReference>
<accession>A0A376CJG4</accession>
<dbReference type="Proteomes" id="UP000254467">
    <property type="component" value="Unassembled WGS sequence"/>
</dbReference>
<keyword evidence="2" id="KW-0436">Ligase</keyword>
<dbReference type="Gene3D" id="3.30.470.20">
    <property type="entry name" value="ATP-grasp fold, B domain"/>
    <property type="match status" value="1"/>
</dbReference>
<dbReference type="RefSeq" id="WP_018582138.1">
    <property type="nucleotide sequence ID" value="NZ_LDYD01000007.1"/>
</dbReference>